<dbReference type="InterPro" id="IPR036291">
    <property type="entry name" value="NAD(P)-bd_dom_sf"/>
</dbReference>
<dbReference type="GO" id="GO:0016020">
    <property type="term" value="C:membrane"/>
    <property type="evidence" value="ECO:0007669"/>
    <property type="project" value="TreeGrafter"/>
</dbReference>
<dbReference type="Proteomes" id="UP000036102">
    <property type="component" value="Unassembled WGS sequence"/>
</dbReference>
<dbReference type="NCBIfam" id="NF006099">
    <property type="entry name" value="PRK08251.1"/>
    <property type="match status" value="1"/>
</dbReference>
<dbReference type="STRING" id="1658765.Msub_10321"/>
<proteinExistence type="inferred from homology"/>
<dbReference type="Pfam" id="PF00106">
    <property type="entry name" value="adh_short"/>
    <property type="match status" value="1"/>
</dbReference>
<gene>
    <name evidence="4" type="ORF">Msub_10321</name>
</gene>
<dbReference type="AlphaFoldDB" id="A0A0J7J6K1"/>
<dbReference type="PANTHER" id="PTHR44196">
    <property type="entry name" value="DEHYDROGENASE/REDUCTASE SDR FAMILY MEMBER 7B"/>
    <property type="match status" value="1"/>
</dbReference>
<name>A0A0J7J6K1_9GAMM</name>
<dbReference type="InterPro" id="IPR002347">
    <property type="entry name" value="SDR_fam"/>
</dbReference>
<evidence type="ECO:0000256" key="2">
    <source>
        <dbReference type="ARBA" id="ARBA00023002"/>
    </source>
</evidence>
<keyword evidence="5" id="KW-1185">Reference proteome</keyword>
<organism evidence="4 5">
    <name type="scientific">Marinobacter subterrani</name>
    <dbReference type="NCBI Taxonomy" id="1658765"/>
    <lineage>
        <taxon>Bacteria</taxon>
        <taxon>Pseudomonadati</taxon>
        <taxon>Pseudomonadota</taxon>
        <taxon>Gammaproteobacteria</taxon>
        <taxon>Pseudomonadales</taxon>
        <taxon>Marinobacteraceae</taxon>
        <taxon>Marinobacter</taxon>
    </lineage>
</organism>
<dbReference type="GO" id="GO:0016491">
    <property type="term" value="F:oxidoreductase activity"/>
    <property type="evidence" value="ECO:0007669"/>
    <property type="project" value="UniProtKB-KW"/>
</dbReference>
<dbReference type="PATRIC" id="fig|1658765.3.peg.317"/>
<comment type="caution">
    <text evidence="4">The sequence shown here is derived from an EMBL/GenBank/DDBJ whole genome shotgun (WGS) entry which is preliminary data.</text>
</comment>
<reference evidence="4 5" key="1">
    <citation type="submission" date="2015-06" db="EMBL/GenBank/DDBJ databases">
        <title>Marinobacter subterrani, a genetically tractable neutrophilic iron-oxidizing strain isolated from the Soudan Iron Mine.</title>
        <authorList>
            <person name="Bonis B.M."/>
            <person name="Gralnick J.A."/>
        </authorList>
    </citation>
    <scope>NUCLEOTIDE SEQUENCE [LARGE SCALE GENOMIC DNA]</scope>
    <source>
        <strain evidence="4 5">JG233</strain>
    </source>
</reference>
<dbReference type="PROSITE" id="PS00061">
    <property type="entry name" value="ADH_SHORT"/>
    <property type="match status" value="1"/>
</dbReference>
<keyword evidence="2" id="KW-0560">Oxidoreductase</keyword>
<evidence type="ECO:0000256" key="1">
    <source>
        <dbReference type="ARBA" id="ARBA00006484"/>
    </source>
</evidence>
<dbReference type="EMBL" id="LFBU01000001">
    <property type="protein sequence ID" value="KMQ74148.1"/>
    <property type="molecule type" value="Genomic_DNA"/>
</dbReference>
<evidence type="ECO:0000313" key="4">
    <source>
        <dbReference type="EMBL" id="KMQ74148.1"/>
    </source>
</evidence>
<dbReference type="PRINTS" id="PR00080">
    <property type="entry name" value="SDRFAMILY"/>
</dbReference>
<dbReference type="InterPro" id="IPR020904">
    <property type="entry name" value="Sc_DH/Rdtase_CS"/>
</dbReference>
<dbReference type="OrthoDB" id="9808814at2"/>
<protein>
    <submittedName>
        <fullName evidence="4">Short-chain dehydrogenase</fullName>
    </submittedName>
</protein>
<dbReference type="RefSeq" id="WP_048494401.1">
    <property type="nucleotide sequence ID" value="NZ_LFBU01000001.1"/>
</dbReference>
<accession>A0A0J7J6K1</accession>
<evidence type="ECO:0000256" key="3">
    <source>
        <dbReference type="RuleBase" id="RU000363"/>
    </source>
</evidence>
<dbReference type="PANTHER" id="PTHR44196:SF1">
    <property type="entry name" value="DEHYDROGENASE_REDUCTASE SDR FAMILY MEMBER 7B"/>
    <property type="match status" value="1"/>
</dbReference>
<dbReference type="SUPFAM" id="SSF51735">
    <property type="entry name" value="NAD(P)-binding Rossmann-fold domains"/>
    <property type="match status" value="1"/>
</dbReference>
<evidence type="ECO:0000313" key="5">
    <source>
        <dbReference type="Proteomes" id="UP000036102"/>
    </source>
</evidence>
<sequence length="248" mass="27191">MRKNILITGASTGLGEGMAREWAAKGCNLALCARRADKLEALQRELQQAYPNIRVLVRGLDVCDYDQVFEVFRGFRDELGSLDRVVVNAGIGSSQPIGRGHFAANRHSAETNFVAAIAQSEAAMEIFREQNSGHLVLMSSVSGVRGFRGPLNVYAATKAAVASLAEGLQLDTRGKPINVSNILPGYILTDINRDTENAPFRVDLETGVKALVKAIESEKRRAYVPWWPWTPLGYVLKSLPFGLFARVM</sequence>
<dbReference type="Gene3D" id="3.40.50.720">
    <property type="entry name" value="NAD(P)-binding Rossmann-like Domain"/>
    <property type="match status" value="1"/>
</dbReference>
<dbReference type="PRINTS" id="PR00081">
    <property type="entry name" value="GDHRDH"/>
</dbReference>
<comment type="similarity">
    <text evidence="1 3">Belongs to the short-chain dehydrogenases/reductases (SDR) family.</text>
</comment>